<dbReference type="OrthoDB" id="434253at2759"/>
<dbReference type="AlphaFoldDB" id="A0A1A5ZZG7"/>
<reference evidence="3" key="2">
    <citation type="submission" date="2013-07" db="EMBL/GenBank/DDBJ databases">
        <authorList>
            <consortium name="The Broad Institute Genome Sequencing Platform"/>
            <person name="Cuomo C."/>
            <person name="Litvintseva A."/>
            <person name="Chen Y."/>
            <person name="Heitman J."/>
            <person name="Sun S."/>
            <person name="Springer D."/>
            <person name="Dromer F."/>
            <person name="Young S.K."/>
            <person name="Zeng Q."/>
            <person name="Gargeya S."/>
            <person name="Fitzgerald M."/>
            <person name="Abouelleil A."/>
            <person name="Alvarado L."/>
            <person name="Berlin A.M."/>
            <person name="Chapman S.B."/>
            <person name="Dewar J."/>
            <person name="Goldberg J."/>
            <person name="Griggs A."/>
            <person name="Gujja S."/>
            <person name="Hansen M."/>
            <person name="Howarth C."/>
            <person name="Imamovic A."/>
            <person name="Larimer J."/>
            <person name="McCowan C."/>
            <person name="Murphy C."/>
            <person name="Pearson M."/>
            <person name="Priest M."/>
            <person name="Roberts A."/>
            <person name="Saif S."/>
            <person name="Shea T."/>
            <person name="Sykes S."/>
            <person name="Wortman J."/>
            <person name="Nusbaum C."/>
            <person name="Birren B."/>
        </authorList>
    </citation>
    <scope>NUCLEOTIDE SEQUENCE</scope>
    <source>
        <strain evidence="3">CBS 10117</strain>
    </source>
</reference>
<dbReference type="SUPFAM" id="SSF50475">
    <property type="entry name" value="FMN-binding split barrel"/>
    <property type="match status" value="1"/>
</dbReference>
<dbReference type="VEuPathDB" id="FungiDB:I303_06762"/>
<dbReference type="Pfam" id="PF16242">
    <property type="entry name" value="Pyrid_ox_like"/>
    <property type="match status" value="1"/>
</dbReference>
<dbReference type="KEGG" id="kdj:28970461"/>
<dbReference type="STRING" id="1296121.A0A1A5ZZG7"/>
<evidence type="ECO:0000313" key="3">
    <source>
        <dbReference type="EMBL" id="WWC64749.1"/>
    </source>
</evidence>
<dbReference type="GeneID" id="28970461"/>
<accession>A0A1A5ZZG7</accession>
<dbReference type="Gene3D" id="2.30.110.10">
    <property type="entry name" value="Electron Transport, Fmn-binding Protein, Chain A"/>
    <property type="match status" value="1"/>
</dbReference>
<dbReference type="EMBL" id="CP144538">
    <property type="protein sequence ID" value="WWC64749.1"/>
    <property type="molecule type" value="Genomic_DNA"/>
</dbReference>
<protein>
    <recommendedName>
        <fullName evidence="1">General stress protein FMN-binding split barrel domain-containing protein</fullName>
    </recommendedName>
</protein>
<sequence>MSDQYSAASSTSPSLTEKLATLRAFFKAQKAVILTTRAEDGALHARVMAIAEITPDWKFRFIYDKESHKDVEVENDSHVNIAVDGTQNNTGWASIAGKAKRVEDHAVVEKLWNPTIKAWFADKGDGVHDGTPSDPRVVVFEVKVDEIRHFHQEKTTLGTLVDVVSSTISGSTATPGSIRTITGEEIAGAWARNELKEP</sequence>
<dbReference type="Proteomes" id="UP000078595">
    <property type="component" value="Chromosome 9"/>
</dbReference>
<evidence type="ECO:0000313" key="4">
    <source>
        <dbReference type="Proteomes" id="UP000078595"/>
    </source>
</evidence>
<evidence type="ECO:0000259" key="1">
    <source>
        <dbReference type="Pfam" id="PF16242"/>
    </source>
</evidence>
<dbReference type="PANTHER" id="PTHR34818">
    <property type="entry name" value="PROTEIN BLI-3"/>
    <property type="match status" value="1"/>
</dbReference>
<name>A0A1A5ZZG7_9TREE</name>
<gene>
    <name evidence="2" type="ORF">I303_06762</name>
    <name evidence="3" type="ORF">I303_107360</name>
</gene>
<keyword evidence="4" id="KW-1185">Reference proteome</keyword>
<feature type="domain" description="General stress protein FMN-binding split barrel" evidence="1">
    <location>
        <begin position="19"/>
        <end position="172"/>
    </location>
</feature>
<dbReference type="InterPro" id="IPR012349">
    <property type="entry name" value="Split_barrel_FMN-bd"/>
</dbReference>
<dbReference type="InterPro" id="IPR052917">
    <property type="entry name" value="Stress-Dev_Protein"/>
</dbReference>
<dbReference type="PANTHER" id="PTHR34818:SF1">
    <property type="entry name" value="PROTEIN BLI-3"/>
    <property type="match status" value="1"/>
</dbReference>
<reference evidence="3" key="3">
    <citation type="submission" date="2024-02" db="EMBL/GenBank/DDBJ databases">
        <title>Comparative genomics of Cryptococcus and Kwoniella reveals pathogenesis evolution and contrasting modes of karyotype evolution via chromosome fusion or intercentromeric recombination.</title>
        <authorList>
            <person name="Coelho M.A."/>
            <person name="David-Palma M."/>
            <person name="Shea T."/>
            <person name="Bowers K."/>
            <person name="McGinley-Smith S."/>
            <person name="Mohammad A.W."/>
            <person name="Gnirke A."/>
            <person name="Yurkov A.M."/>
            <person name="Nowrousian M."/>
            <person name="Sun S."/>
            <person name="Cuomo C.A."/>
            <person name="Heitman J."/>
        </authorList>
    </citation>
    <scope>NUCLEOTIDE SEQUENCE</scope>
    <source>
        <strain evidence="3">CBS 10117</strain>
    </source>
</reference>
<evidence type="ECO:0000313" key="2">
    <source>
        <dbReference type="EMBL" id="OBR83203.1"/>
    </source>
</evidence>
<dbReference type="InterPro" id="IPR038725">
    <property type="entry name" value="YdaG_split_barrel_FMN-bd"/>
</dbReference>
<organism evidence="2">
    <name type="scientific">Kwoniella dejecticola CBS 10117</name>
    <dbReference type="NCBI Taxonomy" id="1296121"/>
    <lineage>
        <taxon>Eukaryota</taxon>
        <taxon>Fungi</taxon>
        <taxon>Dikarya</taxon>
        <taxon>Basidiomycota</taxon>
        <taxon>Agaricomycotina</taxon>
        <taxon>Tremellomycetes</taxon>
        <taxon>Tremellales</taxon>
        <taxon>Cryptococcaceae</taxon>
        <taxon>Kwoniella</taxon>
    </lineage>
</organism>
<proteinExistence type="predicted"/>
<dbReference type="EMBL" id="KI894034">
    <property type="protein sequence ID" value="OBR83203.1"/>
    <property type="molecule type" value="Genomic_DNA"/>
</dbReference>
<dbReference type="RefSeq" id="XP_018261045.1">
    <property type="nucleotide sequence ID" value="XM_018410042.1"/>
</dbReference>
<reference evidence="2" key="1">
    <citation type="submission" date="2013-07" db="EMBL/GenBank/DDBJ databases">
        <title>The Genome Sequence of Cryptococcus dejecticola CBS10117.</title>
        <authorList>
            <consortium name="The Broad Institute Genome Sequencing Platform"/>
            <person name="Cuomo C."/>
            <person name="Litvintseva A."/>
            <person name="Chen Y."/>
            <person name="Heitman J."/>
            <person name="Sun S."/>
            <person name="Springer D."/>
            <person name="Dromer F."/>
            <person name="Young S.K."/>
            <person name="Zeng Q."/>
            <person name="Gargeya S."/>
            <person name="Fitzgerald M."/>
            <person name="Abouelleil A."/>
            <person name="Alvarado L."/>
            <person name="Berlin A.M."/>
            <person name="Chapman S.B."/>
            <person name="Dewar J."/>
            <person name="Goldberg J."/>
            <person name="Griggs A."/>
            <person name="Gujja S."/>
            <person name="Hansen M."/>
            <person name="Howarth C."/>
            <person name="Imamovic A."/>
            <person name="Larimer J."/>
            <person name="McCowan C."/>
            <person name="Murphy C."/>
            <person name="Pearson M."/>
            <person name="Priest M."/>
            <person name="Roberts A."/>
            <person name="Saif S."/>
            <person name="Shea T."/>
            <person name="Sykes S."/>
            <person name="Wortman J."/>
            <person name="Nusbaum C."/>
            <person name="Birren B."/>
        </authorList>
    </citation>
    <scope>NUCLEOTIDE SEQUENCE [LARGE SCALE GENOMIC DNA]</scope>
    <source>
        <strain evidence="2">CBS 10117</strain>
    </source>
</reference>